<dbReference type="EC" id="4.2.2.-" evidence="3"/>
<keyword evidence="2 3" id="KW-0961">Cell wall biogenesis/degradation</keyword>
<comment type="caution">
    <text evidence="6">The sequence shown here is derived from an EMBL/GenBank/DDBJ whole genome shotgun (WGS) entry which is preliminary data.</text>
</comment>
<dbReference type="InterPro" id="IPR034718">
    <property type="entry name" value="RlpA"/>
</dbReference>
<proteinExistence type="inferred from homology"/>
<organism evidence="6 7">
    <name type="scientific">Roseibium hamelinense</name>
    <dbReference type="NCBI Taxonomy" id="150831"/>
    <lineage>
        <taxon>Bacteria</taxon>
        <taxon>Pseudomonadati</taxon>
        <taxon>Pseudomonadota</taxon>
        <taxon>Alphaproteobacteria</taxon>
        <taxon>Hyphomicrobiales</taxon>
        <taxon>Stappiaceae</taxon>
        <taxon>Roseibium</taxon>
    </lineage>
</organism>
<name>A0A562T135_9HYPH</name>
<keyword evidence="7" id="KW-1185">Reference proteome</keyword>
<evidence type="ECO:0000259" key="5">
    <source>
        <dbReference type="Pfam" id="PF03330"/>
    </source>
</evidence>
<dbReference type="AlphaFoldDB" id="A0A562T135"/>
<dbReference type="SUPFAM" id="SSF50685">
    <property type="entry name" value="Barwin-like endoglucanases"/>
    <property type="match status" value="1"/>
</dbReference>
<evidence type="ECO:0000256" key="4">
    <source>
        <dbReference type="RuleBase" id="RU003495"/>
    </source>
</evidence>
<dbReference type="HAMAP" id="MF_02071">
    <property type="entry name" value="RlpA"/>
    <property type="match status" value="1"/>
</dbReference>
<dbReference type="PANTHER" id="PTHR34183">
    <property type="entry name" value="ENDOLYTIC PEPTIDOGLYCAN TRANSGLYCOSYLASE RLPA"/>
    <property type="match status" value="1"/>
</dbReference>
<feature type="signal peptide" evidence="3">
    <location>
        <begin position="1"/>
        <end position="25"/>
    </location>
</feature>
<reference evidence="6 7" key="1">
    <citation type="submission" date="2019-07" db="EMBL/GenBank/DDBJ databases">
        <title>Genomic Encyclopedia of Archaeal and Bacterial Type Strains, Phase II (KMG-II): from individual species to whole genera.</title>
        <authorList>
            <person name="Goeker M."/>
        </authorList>
    </citation>
    <scope>NUCLEOTIDE SEQUENCE [LARGE SCALE GENOMIC DNA]</scope>
    <source>
        <strain evidence="6 7">ATCC BAA-252</strain>
    </source>
</reference>
<dbReference type="GO" id="GO:0071555">
    <property type="term" value="P:cell wall organization"/>
    <property type="evidence" value="ECO:0007669"/>
    <property type="project" value="UniProtKB-KW"/>
</dbReference>
<dbReference type="Gene3D" id="2.40.40.10">
    <property type="entry name" value="RlpA-like domain"/>
    <property type="match status" value="1"/>
</dbReference>
<evidence type="ECO:0000313" key="6">
    <source>
        <dbReference type="EMBL" id="TWI87329.1"/>
    </source>
</evidence>
<comment type="function">
    <text evidence="3">Lytic transglycosylase with a strong preference for naked glycan strands that lack stem peptides.</text>
</comment>
<dbReference type="Pfam" id="PF03330">
    <property type="entry name" value="DPBB_1"/>
    <property type="match status" value="1"/>
</dbReference>
<protein>
    <recommendedName>
        <fullName evidence="3">Endolytic peptidoglycan transglycosylase RlpA</fullName>
        <ecNumber evidence="3">4.2.2.-</ecNumber>
    </recommendedName>
</protein>
<dbReference type="GO" id="GO:0008932">
    <property type="term" value="F:lytic endotransglycosylase activity"/>
    <property type="evidence" value="ECO:0007669"/>
    <property type="project" value="UniProtKB-UniRule"/>
</dbReference>
<dbReference type="InterPro" id="IPR036908">
    <property type="entry name" value="RlpA-like_sf"/>
</dbReference>
<evidence type="ECO:0000256" key="3">
    <source>
        <dbReference type="HAMAP-Rule" id="MF_02071"/>
    </source>
</evidence>
<evidence type="ECO:0000256" key="1">
    <source>
        <dbReference type="ARBA" id="ARBA00023239"/>
    </source>
</evidence>
<dbReference type="NCBIfam" id="TIGR00413">
    <property type="entry name" value="rlpA"/>
    <property type="match status" value="1"/>
</dbReference>
<dbReference type="CDD" id="cd22268">
    <property type="entry name" value="DPBB_RlpA-like"/>
    <property type="match status" value="1"/>
</dbReference>
<gene>
    <name evidence="3" type="primary">rlpA</name>
    <name evidence="6" type="ORF">JM93_02570</name>
</gene>
<dbReference type="GO" id="GO:0000270">
    <property type="term" value="P:peptidoglycan metabolic process"/>
    <property type="evidence" value="ECO:0007669"/>
    <property type="project" value="UniProtKB-UniRule"/>
</dbReference>
<keyword evidence="3" id="KW-0732">Signal</keyword>
<feature type="chain" id="PRO_5022276199" description="Endolytic peptidoglycan transglycosylase RlpA" evidence="3">
    <location>
        <begin position="26"/>
        <end position="141"/>
    </location>
</feature>
<feature type="domain" description="RlpA-like protein double-psi beta-barrel" evidence="5">
    <location>
        <begin position="39"/>
        <end position="125"/>
    </location>
</feature>
<sequence precursor="true">MRSRIVNLIGAATLTVGLGSMPAVGANTPVPKPTGQSAQCGNASWYALNGITANGEKTDPTALTAAHRNLPFGTMVKVKNLANGREVLVRINDRGPFVDGRVIDVTKAAAARLGFIRKGVTRVRITFPAGIKTFRARYACK</sequence>
<dbReference type="InterPro" id="IPR009009">
    <property type="entry name" value="RlpA-like_DPBB"/>
</dbReference>
<dbReference type="InterPro" id="IPR012997">
    <property type="entry name" value="RplA"/>
</dbReference>
<accession>A0A562T135</accession>
<evidence type="ECO:0000256" key="2">
    <source>
        <dbReference type="ARBA" id="ARBA00023316"/>
    </source>
</evidence>
<dbReference type="Proteomes" id="UP000320593">
    <property type="component" value="Unassembled WGS sequence"/>
</dbReference>
<evidence type="ECO:0000313" key="7">
    <source>
        <dbReference type="Proteomes" id="UP000320593"/>
    </source>
</evidence>
<dbReference type="PANTHER" id="PTHR34183:SF8">
    <property type="entry name" value="ENDOLYTIC PEPTIDOGLYCAN TRANSGLYCOSYLASE RLPA-RELATED"/>
    <property type="match status" value="1"/>
</dbReference>
<keyword evidence="6" id="KW-0449">Lipoprotein</keyword>
<keyword evidence="1 3" id="KW-0456">Lyase</keyword>
<comment type="similarity">
    <text evidence="3 4">Belongs to the RlpA family.</text>
</comment>
<dbReference type="EMBL" id="VLLF01000005">
    <property type="protein sequence ID" value="TWI87329.1"/>
    <property type="molecule type" value="Genomic_DNA"/>
</dbReference>